<evidence type="ECO:0000256" key="4">
    <source>
        <dbReference type="ARBA" id="ARBA00023125"/>
    </source>
</evidence>
<evidence type="ECO:0000259" key="7">
    <source>
        <dbReference type="PROSITE" id="PS50937"/>
    </source>
</evidence>
<keyword evidence="3" id="KW-0805">Transcription regulation</keyword>
<dbReference type="KEGG" id="phn:PAEH1_02185"/>
<evidence type="ECO:0000256" key="2">
    <source>
        <dbReference type="ARBA" id="ARBA00022490"/>
    </source>
</evidence>
<dbReference type="Pfam" id="PF13411">
    <property type="entry name" value="MerR_1"/>
    <property type="match status" value="1"/>
</dbReference>
<dbReference type="SMART" id="SM00422">
    <property type="entry name" value="HTH_MERR"/>
    <property type="match status" value="1"/>
</dbReference>
<organism evidence="8 9">
    <name type="scientific">Paenalcaligenes hominis</name>
    <dbReference type="NCBI Taxonomy" id="643674"/>
    <lineage>
        <taxon>Bacteria</taxon>
        <taxon>Pseudomonadati</taxon>
        <taxon>Pseudomonadota</taxon>
        <taxon>Betaproteobacteria</taxon>
        <taxon>Burkholderiales</taxon>
        <taxon>Alcaligenaceae</taxon>
        <taxon>Paenalcaligenes</taxon>
    </lineage>
</organism>
<feature type="coiled-coil region" evidence="6">
    <location>
        <begin position="84"/>
        <end position="114"/>
    </location>
</feature>
<dbReference type="EMBL" id="CP019697">
    <property type="protein sequence ID" value="AQS50653.1"/>
    <property type="molecule type" value="Genomic_DNA"/>
</dbReference>
<sequence length="132" mass="15087">MSIYTIGQAAAHSGLSNKQIRDYESKGLLQAAQRTENGYRMYKEHDLHTLLFIAQARKLGFSLEQIRNLLILWQDHHRSSAQVKQLAEQHIHELETKALQLQQMAATLRELAQQCHGDERSDCPILKGLESP</sequence>
<dbReference type="GO" id="GO:0003677">
    <property type="term" value="F:DNA binding"/>
    <property type="evidence" value="ECO:0007669"/>
    <property type="project" value="UniProtKB-KW"/>
</dbReference>
<dbReference type="GO" id="GO:0005737">
    <property type="term" value="C:cytoplasm"/>
    <property type="evidence" value="ECO:0007669"/>
    <property type="project" value="UniProtKB-SubCell"/>
</dbReference>
<keyword evidence="5" id="KW-0804">Transcription</keyword>
<dbReference type="InterPro" id="IPR047057">
    <property type="entry name" value="MerR_fam"/>
</dbReference>
<dbReference type="AlphaFoldDB" id="A0A1U9JXW8"/>
<dbReference type="InterPro" id="IPR009061">
    <property type="entry name" value="DNA-bd_dom_put_sf"/>
</dbReference>
<dbReference type="PRINTS" id="PR00040">
    <property type="entry name" value="HTHMERR"/>
</dbReference>
<evidence type="ECO:0000313" key="8">
    <source>
        <dbReference type="EMBL" id="AQS50653.1"/>
    </source>
</evidence>
<dbReference type="STRING" id="643674.PAEH1_02185"/>
<evidence type="ECO:0000256" key="1">
    <source>
        <dbReference type="ARBA" id="ARBA00004496"/>
    </source>
</evidence>
<dbReference type="OrthoDB" id="9808480at2"/>
<evidence type="ECO:0000256" key="3">
    <source>
        <dbReference type="ARBA" id="ARBA00023015"/>
    </source>
</evidence>
<dbReference type="GO" id="GO:0045893">
    <property type="term" value="P:positive regulation of DNA-templated transcription"/>
    <property type="evidence" value="ECO:0007669"/>
    <property type="project" value="InterPro"/>
</dbReference>
<dbReference type="GO" id="GO:0003700">
    <property type="term" value="F:DNA-binding transcription factor activity"/>
    <property type="evidence" value="ECO:0007669"/>
    <property type="project" value="InterPro"/>
</dbReference>
<protein>
    <submittedName>
        <fullName evidence="8">Cu(I)-responsive transcriptional regulator</fullName>
    </submittedName>
</protein>
<keyword evidence="2" id="KW-0963">Cytoplasm</keyword>
<dbReference type="Proteomes" id="UP000189369">
    <property type="component" value="Chromosome"/>
</dbReference>
<dbReference type="CDD" id="cd01108">
    <property type="entry name" value="HTH_CueR"/>
    <property type="match status" value="1"/>
</dbReference>
<dbReference type="PANTHER" id="PTHR30204">
    <property type="entry name" value="REDOX-CYCLING DRUG-SENSING TRANSCRIPTIONAL ACTIVATOR SOXR"/>
    <property type="match status" value="1"/>
</dbReference>
<dbReference type="PANTHER" id="PTHR30204:SF94">
    <property type="entry name" value="HEAVY METAL-DEPENDENT TRANSCRIPTIONAL REGULATOR HI_0293-RELATED"/>
    <property type="match status" value="1"/>
</dbReference>
<dbReference type="Gene3D" id="1.10.1660.10">
    <property type="match status" value="1"/>
</dbReference>
<feature type="domain" description="HTH merR-type" evidence="7">
    <location>
        <begin position="1"/>
        <end position="72"/>
    </location>
</feature>
<evidence type="ECO:0000256" key="6">
    <source>
        <dbReference type="SAM" id="Coils"/>
    </source>
</evidence>
<proteinExistence type="predicted"/>
<comment type="subcellular location">
    <subcellularLocation>
        <location evidence="1">Cytoplasm</location>
    </subcellularLocation>
</comment>
<dbReference type="NCBIfam" id="TIGR02044">
    <property type="entry name" value="CueR"/>
    <property type="match status" value="1"/>
</dbReference>
<dbReference type="PROSITE" id="PS00552">
    <property type="entry name" value="HTH_MERR_1"/>
    <property type="match status" value="1"/>
</dbReference>
<name>A0A1U9JXW8_9BURK</name>
<gene>
    <name evidence="8" type="ORF">PAEH1_02185</name>
</gene>
<dbReference type="InterPro" id="IPR011789">
    <property type="entry name" value="CueR"/>
</dbReference>
<evidence type="ECO:0000313" key="9">
    <source>
        <dbReference type="Proteomes" id="UP000189369"/>
    </source>
</evidence>
<evidence type="ECO:0000256" key="5">
    <source>
        <dbReference type="ARBA" id="ARBA00023163"/>
    </source>
</evidence>
<accession>A0A1U9JXW8</accession>
<keyword evidence="4" id="KW-0238">DNA-binding</keyword>
<reference evidence="8 9" key="1">
    <citation type="submission" date="2017-01" db="EMBL/GenBank/DDBJ databases">
        <title>Complete Genome Sequence of Paenalcaligenes hominis, Isolated from a paraplegic Patient with neurogenic bladder.</title>
        <authorList>
            <person name="Mukhopadhyay R."/>
            <person name="Joaquin J."/>
            <person name="Hogue R."/>
            <person name="Kilaru A."/>
            <person name="Jospin G."/>
            <person name="Mars K."/>
            <person name="Eisen J.A."/>
            <person name="Chaturvedi V."/>
        </authorList>
    </citation>
    <scope>NUCLEOTIDE SEQUENCE [LARGE SCALE GENOMIC DNA]</scope>
    <source>
        <strain evidence="8 9">15S00501</strain>
    </source>
</reference>
<dbReference type="GO" id="GO:0005507">
    <property type="term" value="F:copper ion binding"/>
    <property type="evidence" value="ECO:0007669"/>
    <property type="project" value="InterPro"/>
</dbReference>
<dbReference type="SUPFAM" id="SSF46955">
    <property type="entry name" value="Putative DNA-binding domain"/>
    <property type="match status" value="1"/>
</dbReference>
<dbReference type="InterPro" id="IPR000551">
    <property type="entry name" value="MerR-type_HTH_dom"/>
</dbReference>
<dbReference type="PROSITE" id="PS50937">
    <property type="entry name" value="HTH_MERR_2"/>
    <property type="match status" value="1"/>
</dbReference>
<keyword evidence="6" id="KW-0175">Coiled coil</keyword>